<dbReference type="SUPFAM" id="SSF52540">
    <property type="entry name" value="P-loop containing nucleoside triphosphate hydrolases"/>
    <property type="match status" value="1"/>
</dbReference>
<dbReference type="EMBL" id="JACHDO010000001">
    <property type="protein sequence ID" value="MBB5494692.1"/>
    <property type="molecule type" value="Genomic_DNA"/>
</dbReference>
<evidence type="ECO:0000313" key="3">
    <source>
        <dbReference type="Proteomes" id="UP000579647"/>
    </source>
</evidence>
<accession>A0A840WEP1</accession>
<dbReference type="AlphaFoldDB" id="A0A840WEP1"/>
<proteinExistence type="predicted"/>
<dbReference type="Proteomes" id="UP000579647">
    <property type="component" value="Unassembled WGS sequence"/>
</dbReference>
<sequence length="237" mass="25293">MAMTLAWQNPVLLAELDPAGGDLRPRLMPSLSGSHQLLNLASLDTLTSHDVASQVVSLNPPQHTKVVLPGLTDPSTAAALGQTWPQLADVLTSFRLREGQPPLDVIADCGRLGSDGPQAVLSQADVVLVVLRARLDSVALAAPVIRRWKKTSSVPLLPVVVQNGPYSPRDVDQTLGARAARLPFDAKSAQALELGRWGRKLDHSPLMRGARKLVSHATKKGPRRDVESFLTAGGTRG</sequence>
<gene>
    <name evidence="2" type="ORF">HNR07_005829</name>
</gene>
<name>A0A840WEP1_9ACTN</name>
<evidence type="ECO:0000313" key="2">
    <source>
        <dbReference type="EMBL" id="MBB5494692.1"/>
    </source>
</evidence>
<organism evidence="2 3">
    <name type="scientific">Nocardiopsis metallicus</name>
    <dbReference type="NCBI Taxonomy" id="179819"/>
    <lineage>
        <taxon>Bacteria</taxon>
        <taxon>Bacillati</taxon>
        <taxon>Actinomycetota</taxon>
        <taxon>Actinomycetes</taxon>
        <taxon>Streptosporangiales</taxon>
        <taxon>Nocardiopsidaceae</taxon>
        <taxon>Nocardiopsis</taxon>
    </lineage>
</organism>
<dbReference type="Gene3D" id="3.40.50.300">
    <property type="entry name" value="P-loop containing nucleotide triphosphate hydrolases"/>
    <property type="match status" value="1"/>
</dbReference>
<feature type="region of interest" description="Disordered" evidence="1">
    <location>
        <begin position="213"/>
        <end position="237"/>
    </location>
</feature>
<protein>
    <submittedName>
        <fullName evidence="2">Uncharacterized protein</fullName>
    </submittedName>
</protein>
<evidence type="ECO:0000256" key="1">
    <source>
        <dbReference type="SAM" id="MobiDB-lite"/>
    </source>
</evidence>
<reference evidence="2 3" key="1">
    <citation type="submission" date="2020-08" db="EMBL/GenBank/DDBJ databases">
        <title>Sequencing the genomes of 1000 actinobacteria strains.</title>
        <authorList>
            <person name="Klenk H.-P."/>
        </authorList>
    </citation>
    <scope>NUCLEOTIDE SEQUENCE [LARGE SCALE GENOMIC DNA]</scope>
    <source>
        <strain evidence="2 3">DSM 44598</strain>
    </source>
</reference>
<feature type="compositionally biased region" description="Basic residues" evidence="1">
    <location>
        <begin position="213"/>
        <end position="222"/>
    </location>
</feature>
<keyword evidence="3" id="KW-1185">Reference proteome</keyword>
<dbReference type="InterPro" id="IPR027417">
    <property type="entry name" value="P-loop_NTPase"/>
</dbReference>
<comment type="caution">
    <text evidence="2">The sequence shown here is derived from an EMBL/GenBank/DDBJ whole genome shotgun (WGS) entry which is preliminary data.</text>
</comment>